<proteinExistence type="predicted"/>
<reference evidence="2" key="1">
    <citation type="submission" date="2024-02" db="EMBL/GenBank/DDBJ databases">
        <authorList>
            <consortium name="ELIXIR-Norway"/>
            <consortium name="Elixir Norway"/>
        </authorList>
    </citation>
    <scope>NUCLEOTIDE SEQUENCE</scope>
</reference>
<sequence>MHFKNCAGAFTLVRKWVEGENRDIGTRALAAGKSSWPRRSNRTVVALEPSIEVPSSSHAVASRHCDARSSASCSLPKDSQTFSRPDKSSSSCHVARTQLTALEC</sequence>
<organism evidence="2 3">
    <name type="scientific">Sphagnum jensenii</name>
    <dbReference type="NCBI Taxonomy" id="128206"/>
    <lineage>
        <taxon>Eukaryota</taxon>
        <taxon>Viridiplantae</taxon>
        <taxon>Streptophyta</taxon>
        <taxon>Embryophyta</taxon>
        <taxon>Bryophyta</taxon>
        <taxon>Sphagnophytina</taxon>
        <taxon>Sphagnopsida</taxon>
        <taxon>Sphagnales</taxon>
        <taxon>Sphagnaceae</taxon>
        <taxon>Sphagnum</taxon>
    </lineage>
</organism>
<evidence type="ECO:0000313" key="3">
    <source>
        <dbReference type="Proteomes" id="UP001497444"/>
    </source>
</evidence>
<feature type="region of interest" description="Disordered" evidence="1">
    <location>
        <begin position="70"/>
        <end position="90"/>
    </location>
</feature>
<evidence type="ECO:0000256" key="1">
    <source>
        <dbReference type="SAM" id="MobiDB-lite"/>
    </source>
</evidence>
<keyword evidence="3" id="KW-1185">Reference proteome</keyword>
<dbReference type="Proteomes" id="UP001497444">
    <property type="component" value="Chromosome 8"/>
</dbReference>
<gene>
    <name evidence="2" type="ORF">CSSPJE1EN1_LOCUS23547</name>
</gene>
<dbReference type="EMBL" id="OZ020103">
    <property type="protein sequence ID" value="CAK9278069.1"/>
    <property type="molecule type" value="Genomic_DNA"/>
</dbReference>
<name>A0ABP0XHH2_9BRYO</name>
<evidence type="ECO:0000313" key="2">
    <source>
        <dbReference type="EMBL" id="CAK9278069.1"/>
    </source>
</evidence>
<protein>
    <submittedName>
        <fullName evidence="2">Uncharacterized protein</fullName>
    </submittedName>
</protein>
<accession>A0ABP0XHH2</accession>